<proteinExistence type="predicted"/>
<dbReference type="AlphaFoldDB" id="A0A917PYK5"/>
<protein>
    <submittedName>
        <fullName evidence="1">Uncharacterized protein</fullName>
    </submittedName>
</protein>
<sequence length="52" mass="6238">MPSFSNKYIEGVRFNAFDIRVEDYRTNFWNGKRKAGVQLWNFYLICRNITTG</sequence>
<organism evidence="1 2">
    <name type="scientific">Lentibacillus kapialis</name>
    <dbReference type="NCBI Taxonomy" id="340214"/>
    <lineage>
        <taxon>Bacteria</taxon>
        <taxon>Bacillati</taxon>
        <taxon>Bacillota</taxon>
        <taxon>Bacilli</taxon>
        <taxon>Bacillales</taxon>
        <taxon>Bacillaceae</taxon>
        <taxon>Lentibacillus</taxon>
    </lineage>
</organism>
<reference evidence="1" key="2">
    <citation type="submission" date="2020-09" db="EMBL/GenBank/DDBJ databases">
        <authorList>
            <person name="Sun Q."/>
            <person name="Ohkuma M."/>
        </authorList>
    </citation>
    <scope>NUCLEOTIDE SEQUENCE</scope>
    <source>
        <strain evidence="1">JCM 12580</strain>
    </source>
</reference>
<reference evidence="1" key="1">
    <citation type="journal article" date="2014" name="Int. J. Syst. Evol. Microbiol.">
        <title>Complete genome sequence of Corynebacterium casei LMG S-19264T (=DSM 44701T), isolated from a smear-ripened cheese.</title>
        <authorList>
            <consortium name="US DOE Joint Genome Institute (JGI-PGF)"/>
            <person name="Walter F."/>
            <person name="Albersmeier A."/>
            <person name="Kalinowski J."/>
            <person name="Ruckert C."/>
        </authorList>
    </citation>
    <scope>NUCLEOTIDE SEQUENCE</scope>
    <source>
        <strain evidence="1">JCM 12580</strain>
    </source>
</reference>
<name>A0A917PYK5_9BACI</name>
<dbReference type="EMBL" id="BMNQ01000034">
    <property type="protein sequence ID" value="GGJ99935.1"/>
    <property type="molecule type" value="Genomic_DNA"/>
</dbReference>
<comment type="caution">
    <text evidence="1">The sequence shown here is derived from an EMBL/GenBank/DDBJ whole genome shotgun (WGS) entry which is preliminary data.</text>
</comment>
<keyword evidence="2" id="KW-1185">Reference proteome</keyword>
<gene>
    <name evidence="1" type="ORF">GCM10007063_22900</name>
</gene>
<evidence type="ECO:0000313" key="2">
    <source>
        <dbReference type="Proteomes" id="UP000658382"/>
    </source>
</evidence>
<evidence type="ECO:0000313" key="1">
    <source>
        <dbReference type="EMBL" id="GGJ99935.1"/>
    </source>
</evidence>
<dbReference type="Proteomes" id="UP000658382">
    <property type="component" value="Unassembled WGS sequence"/>
</dbReference>
<accession>A0A917PYK5</accession>